<dbReference type="Proteomes" id="UP000479692">
    <property type="component" value="Unassembled WGS sequence"/>
</dbReference>
<dbReference type="RefSeq" id="WP_156639951.1">
    <property type="nucleotide sequence ID" value="NZ_WOXT01000001.1"/>
</dbReference>
<protein>
    <submittedName>
        <fullName evidence="4">Sporulation protein</fullName>
    </submittedName>
</protein>
<keyword evidence="2" id="KW-1133">Transmembrane helix</keyword>
<dbReference type="GO" id="GO:0030428">
    <property type="term" value="C:cell septum"/>
    <property type="evidence" value="ECO:0007669"/>
    <property type="project" value="TreeGrafter"/>
</dbReference>
<dbReference type="PANTHER" id="PTHR38687:SF1">
    <property type="entry name" value="CELL DIVISION PROTEIN DEDD"/>
    <property type="match status" value="1"/>
</dbReference>
<dbReference type="PANTHER" id="PTHR38687">
    <property type="entry name" value="CELL DIVISION PROTEIN DEDD-RELATED"/>
    <property type="match status" value="1"/>
</dbReference>
<feature type="compositionally biased region" description="Low complexity" evidence="1">
    <location>
        <begin position="124"/>
        <end position="143"/>
    </location>
</feature>
<dbReference type="GO" id="GO:0042834">
    <property type="term" value="F:peptidoglycan binding"/>
    <property type="evidence" value="ECO:0007669"/>
    <property type="project" value="InterPro"/>
</dbReference>
<dbReference type="SUPFAM" id="SSF110997">
    <property type="entry name" value="Sporulation related repeat"/>
    <property type="match status" value="1"/>
</dbReference>
<dbReference type="GO" id="GO:0032153">
    <property type="term" value="C:cell division site"/>
    <property type="evidence" value="ECO:0007669"/>
    <property type="project" value="TreeGrafter"/>
</dbReference>
<dbReference type="AlphaFoldDB" id="A0A7C9HQB5"/>
<keyword evidence="2" id="KW-0472">Membrane</keyword>
<feature type="compositionally biased region" description="Polar residues" evidence="1">
    <location>
        <begin position="144"/>
        <end position="163"/>
    </location>
</feature>
<evidence type="ECO:0000256" key="1">
    <source>
        <dbReference type="SAM" id="MobiDB-lite"/>
    </source>
</evidence>
<evidence type="ECO:0000259" key="3">
    <source>
        <dbReference type="PROSITE" id="PS51724"/>
    </source>
</evidence>
<dbReference type="Pfam" id="PF05036">
    <property type="entry name" value="SPOR"/>
    <property type="match status" value="1"/>
</dbReference>
<keyword evidence="2" id="KW-0812">Transmembrane</keyword>
<evidence type="ECO:0000313" key="4">
    <source>
        <dbReference type="EMBL" id="MUV13031.1"/>
    </source>
</evidence>
<evidence type="ECO:0000313" key="5">
    <source>
        <dbReference type="Proteomes" id="UP000479692"/>
    </source>
</evidence>
<comment type="caution">
    <text evidence="4">The sequence shown here is derived from an EMBL/GenBank/DDBJ whole genome shotgun (WGS) entry which is preliminary data.</text>
</comment>
<dbReference type="InterPro" id="IPR052521">
    <property type="entry name" value="Cell_div_SPOR-domain"/>
</dbReference>
<dbReference type="Gene3D" id="3.30.70.1070">
    <property type="entry name" value="Sporulation related repeat"/>
    <property type="match status" value="1"/>
</dbReference>
<name>A0A7C9HQB5_9GAMM</name>
<feature type="transmembrane region" description="Helical" evidence="2">
    <location>
        <begin position="20"/>
        <end position="42"/>
    </location>
</feature>
<accession>A0A7C9HQB5</accession>
<gene>
    <name evidence="4" type="ORF">GN331_02315</name>
</gene>
<proteinExistence type="predicted"/>
<dbReference type="InterPro" id="IPR007730">
    <property type="entry name" value="SPOR-like_dom"/>
</dbReference>
<organism evidence="4 5">
    <name type="scientific">Noviluteimonas gilva</name>
    <dbReference type="NCBI Taxonomy" id="2682097"/>
    <lineage>
        <taxon>Bacteria</taxon>
        <taxon>Pseudomonadati</taxon>
        <taxon>Pseudomonadota</taxon>
        <taxon>Gammaproteobacteria</taxon>
        <taxon>Lysobacterales</taxon>
        <taxon>Lysobacteraceae</taxon>
        <taxon>Noviluteimonas</taxon>
    </lineage>
</organism>
<evidence type="ECO:0000256" key="2">
    <source>
        <dbReference type="SAM" id="Phobius"/>
    </source>
</evidence>
<dbReference type="GO" id="GO:0032506">
    <property type="term" value="P:cytokinetic process"/>
    <property type="evidence" value="ECO:0007669"/>
    <property type="project" value="TreeGrafter"/>
</dbReference>
<reference evidence="4 5" key="1">
    <citation type="submission" date="2019-12" db="EMBL/GenBank/DDBJ databases">
        <authorList>
            <person name="Xu J."/>
        </authorList>
    </citation>
    <scope>NUCLEOTIDE SEQUENCE [LARGE SCALE GENOMIC DNA]</scope>
    <source>
        <strain evidence="4 5">HX-5-24</strain>
    </source>
</reference>
<feature type="compositionally biased region" description="Basic and acidic residues" evidence="1">
    <location>
        <begin position="112"/>
        <end position="123"/>
    </location>
</feature>
<dbReference type="EMBL" id="WOXT01000001">
    <property type="protein sequence ID" value="MUV13031.1"/>
    <property type="molecule type" value="Genomic_DNA"/>
</dbReference>
<keyword evidence="5" id="KW-1185">Reference proteome</keyword>
<sequence>MAARRGKSQAKRNGGDSNPAWIWLFAGLALGLALVVGVPKLWPKGDGDGFFRPKPNPDAQPKSTTSAEEDDAIVPESTPSPAKGDKPKETQYDFYTLLPSNEVPLSDAELAETARAEEAREAAATKQQQAAANPDAADIAQPAVTSNANASPNTQPPATTAASVTKPEPKDDGTRYLLQAGAFQASGDAEAVKAKIAMLGLSARVESAQIADKTVYRVRMGPYGSASELADAKKRLSGGGLPAMAIKAR</sequence>
<dbReference type="PROSITE" id="PS51724">
    <property type="entry name" value="SPOR"/>
    <property type="match status" value="1"/>
</dbReference>
<feature type="domain" description="SPOR" evidence="3">
    <location>
        <begin position="170"/>
        <end position="249"/>
    </location>
</feature>
<dbReference type="InterPro" id="IPR036680">
    <property type="entry name" value="SPOR-like_sf"/>
</dbReference>
<feature type="region of interest" description="Disordered" evidence="1">
    <location>
        <begin position="45"/>
        <end position="173"/>
    </location>
</feature>